<dbReference type="EMBL" id="JAATIS010004524">
    <property type="protein sequence ID" value="KAG2461690.1"/>
    <property type="molecule type" value="Genomic_DNA"/>
</dbReference>
<comment type="caution">
    <text evidence="1">The sequence shown here is derived from an EMBL/GenBank/DDBJ whole genome shotgun (WGS) entry which is preliminary data.</text>
</comment>
<feature type="non-terminal residue" evidence="1">
    <location>
        <position position="471"/>
    </location>
</feature>
<dbReference type="GO" id="GO:0006955">
    <property type="term" value="P:immune response"/>
    <property type="evidence" value="ECO:0007669"/>
    <property type="project" value="TreeGrafter"/>
</dbReference>
<name>A0A8X7X4A6_POLSE</name>
<organism evidence="1 2">
    <name type="scientific">Polypterus senegalus</name>
    <name type="common">Senegal bichir</name>
    <dbReference type="NCBI Taxonomy" id="55291"/>
    <lineage>
        <taxon>Eukaryota</taxon>
        <taxon>Metazoa</taxon>
        <taxon>Chordata</taxon>
        <taxon>Craniata</taxon>
        <taxon>Vertebrata</taxon>
        <taxon>Euteleostomi</taxon>
        <taxon>Actinopterygii</taxon>
        <taxon>Polypteriformes</taxon>
        <taxon>Polypteridae</taxon>
        <taxon>Polypterus</taxon>
    </lineage>
</organism>
<dbReference type="PANTHER" id="PTHR14241">
    <property type="entry name" value="INTERFERON-INDUCED PROTEIN 44"/>
    <property type="match status" value="1"/>
</dbReference>
<evidence type="ECO:0000313" key="2">
    <source>
        <dbReference type="Proteomes" id="UP000886611"/>
    </source>
</evidence>
<reference evidence="1 2" key="1">
    <citation type="journal article" date="2021" name="Cell">
        <title>Tracing the genetic footprints of vertebrate landing in non-teleost ray-finned fishes.</title>
        <authorList>
            <person name="Bi X."/>
            <person name="Wang K."/>
            <person name="Yang L."/>
            <person name="Pan H."/>
            <person name="Jiang H."/>
            <person name="Wei Q."/>
            <person name="Fang M."/>
            <person name="Yu H."/>
            <person name="Zhu C."/>
            <person name="Cai Y."/>
            <person name="He Y."/>
            <person name="Gan X."/>
            <person name="Zeng H."/>
            <person name="Yu D."/>
            <person name="Zhu Y."/>
            <person name="Jiang H."/>
            <person name="Qiu Q."/>
            <person name="Yang H."/>
            <person name="Zhang Y.E."/>
            <person name="Wang W."/>
            <person name="Zhu M."/>
            <person name="He S."/>
            <person name="Zhang G."/>
        </authorList>
    </citation>
    <scope>NUCLEOTIDE SEQUENCE [LARGE SCALE GENOMIC DNA]</scope>
    <source>
        <strain evidence="1">Bchr_013</strain>
    </source>
</reference>
<dbReference type="AlphaFoldDB" id="A0A8X7X4A6"/>
<accession>A0A8X7X4A6</accession>
<proteinExistence type="predicted"/>
<feature type="non-terminal residue" evidence="1">
    <location>
        <position position="1"/>
    </location>
</feature>
<dbReference type="PANTHER" id="PTHR14241:SF32">
    <property type="entry name" value="VWFA DOMAIN-CONTAINING PROTEIN-RELATED"/>
    <property type="match status" value="1"/>
</dbReference>
<evidence type="ECO:0000313" key="1">
    <source>
        <dbReference type="EMBL" id="KAG2461690.1"/>
    </source>
</evidence>
<sequence length="471" mass="53611">MAVRALRADKEAFVRGIHEQVTHHLWSSDPRSAYIGIKALRTSESVPLRVTVRAADGMLLTDDAAVVTHWAGYFEQLSKADPPARTLDISGSMILEADPPISCEPPSLTEIAQVFDPKEAKDVSETCTEQPSLADKVHCIVYVIDASVVNLLDKELQNKFDEIHEEAHRLGIPQLVLLAKVDLTCNIVKDDLSKVYQSRYIKQMVIKVSQMVGVPVSCILPVRNYSSETDLDMKVDILILKALQTILRQSEAFFDEIKQRGKTPLTCEGISTIPQLVLLTKIDEACLEIDEDLSKAYWSRYIYEKFNPKAPINRNDKRYRVEPRLADKVHCVVYVVEADKICLMDQNLLKKFKLFRTEVNNMEIPLLVLVTKIDEACPEVKKDLTKVYRSRYLYEKVIEVEHMLGAPISSISPIKNYSTETELNLHMDVLILKALQQMLRAADAYLDNMNQQDPHSVKQFLRFLFCRCSKT</sequence>
<protein>
    <submittedName>
        <fullName evidence="1">IF44L protein</fullName>
    </submittedName>
</protein>
<dbReference type="SUPFAM" id="SSF52540">
    <property type="entry name" value="P-loop containing nucleoside triphosphate hydrolases"/>
    <property type="match status" value="2"/>
</dbReference>
<dbReference type="InterPro" id="IPR027417">
    <property type="entry name" value="P-loop_NTPase"/>
</dbReference>
<gene>
    <name evidence="1" type="primary">Ifi44l_14</name>
    <name evidence="1" type="ORF">GTO96_0009018</name>
</gene>
<dbReference type="Proteomes" id="UP000886611">
    <property type="component" value="Unassembled WGS sequence"/>
</dbReference>
<keyword evidence="2" id="KW-1185">Reference proteome</keyword>